<dbReference type="AlphaFoldDB" id="A0AAD5TCQ8"/>
<organism evidence="4 5">
    <name type="scientific">Physocladia obscura</name>
    <dbReference type="NCBI Taxonomy" id="109957"/>
    <lineage>
        <taxon>Eukaryota</taxon>
        <taxon>Fungi</taxon>
        <taxon>Fungi incertae sedis</taxon>
        <taxon>Chytridiomycota</taxon>
        <taxon>Chytridiomycota incertae sedis</taxon>
        <taxon>Chytridiomycetes</taxon>
        <taxon>Chytridiales</taxon>
        <taxon>Chytriomycetaceae</taxon>
        <taxon>Physocladia</taxon>
    </lineage>
</organism>
<dbReference type="PANTHER" id="PTHR16517:SF7">
    <property type="entry name" value="PROTEIN KING TUBBY"/>
    <property type="match status" value="1"/>
</dbReference>
<dbReference type="GO" id="GO:0061512">
    <property type="term" value="P:protein localization to cilium"/>
    <property type="evidence" value="ECO:0007669"/>
    <property type="project" value="TreeGrafter"/>
</dbReference>
<evidence type="ECO:0000256" key="1">
    <source>
        <dbReference type="ARBA" id="ARBA00007129"/>
    </source>
</evidence>
<gene>
    <name evidence="4" type="ORF">HK100_003408</name>
</gene>
<protein>
    <recommendedName>
        <fullName evidence="3">Tubby C-terminal domain-containing protein</fullName>
    </recommendedName>
</protein>
<sequence length="470" mass="52965">MSFRASSSLRNVYATAWDADEESTESGLNRNHNTYAINTQTHADYDSDNVDSEAEYATGNDTDTDTDAETGGRRTESGGSGSGSGGVRRRATATARVSHGKKEEKSGLATHRDSRSCSRRVRASRPPQPARRLHQLPPPPPLRARTRWVLNDAPAVIDINQHPIQIQVPLRQQRQPQNNQLPPEHDQQQPQQQQQQASTLPVPEQLLPAFALLPVQYGQEIRCKIHRKKAFKKNSSSNSDNNTNSKKKKKSNPCYELFIEDGERLVFLLSARKLNYVSNSSHYAISSERLVNWSKNSIIANVRSNFIGTAFTIYDNANGTSKQSFGSHEEFAAVQYEPNILGVKGPRRMTVILPAMASRGKRRQLVPENEKDTLLLRSRRGNDKDIHVMYNKTPQWNPETESFVLNFNTRVTMASVKNFQIVHDHDLDYIMMQFGRIGADRFTMDYKYPMTAVQAFGIALTSFDAKLACE</sequence>
<proteinExistence type="inferred from homology"/>
<dbReference type="PANTHER" id="PTHR16517">
    <property type="entry name" value="TUBBY-RELATED"/>
    <property type="match status" value="1"/>
</dbReference>
<comment type="caution">
    <text evidence="4">The sequence shown here is derived from an EMBL/GenBank/DDBJ whole genome shotgun (WGS) entry which is preliminary data.</text>
</comment>
<dbReference type="Gene3D" id="3.20.90.10">
    <property type="entry name" value="Tubby Protein, Chain A"/>
    <property type="match status" value="1"/>
</dbReference>
<dbReference type="InterPro" id="IPR000007">
    <property type="entry name" value="Tubby_C"/>
</dbReference>
<feature type="region of interest" description="Disordered" evidence="2">
    <location>
        <begin position="39"/>
        <end position="145"/>
    </location>
</feature>
<dbReference type="InterPro" id="IPR025659">
    <property type="entry name" value="Tubby-like_C"/>
</dbReference>
<feature type="region of interest" description="Disordered" evidence="2">
    <location>
        <begin position="172"/>
        <end position="199"/>
    </location>
</feature>
<dbReference type="Pfam" id="PF01167">
    <property type="entry name" value="Tub"/>
    <property type="match status" value="1"/>
</dbReference>
<evidence type="ECO:0000259" key="3">
    <source>
        <dbReference type="Pfam" id="PF01167"/>
    </source>
</evidence>
<dbReference type="Proteomes" id="UP001211907">
    <property type="component" value="Unassembled WGS sequence"/>
</dbReference>
<evidence type="ECO:0000313" key="5">
    <source>
        <dbReference type="Proteomes" id="UP001211907"/>
    </source>
</evidence>
<evidence type="ECO:0000256" key="2">
    <source>
        <dbReference type="SAM" id="MobiDB-lite"/>
    </source>
</evidence>
<dbReference type="GO" id="GO:0005929">
    <property type="term" value="C:cilium"/>
    <property type="evidence" value="ECO:0007669"/>
    <property type="project" value="TreeGrafter"/>
</dbReference>
<feature type="region of interest" description="Disordered" evidence="2">
    <location>
        <begin position="228"/>
        <end position="251"/>
    </location>
</feature>
<reference evidence="4" key="1">
    <citation type="submission" date="2020-05" db="EMBL/GenBank/DDBJ databases">
        <title>Phylogenomic resolution of chytrid fungi.</title>
        <authorList>
            <person name="Stajich J.E."/>
            <person name="Amses K."/>
            <person name="Simmons R."/>
            <person name="Seto K."/>
            <person name="Myers J."/>
            <person name="Bonds A."/>
            <person name="Quandt C.A."/>
            <person name="Barry K."/>
            <person name="Liu P."/>
            <person name="Grigoriev I."/>
            <person name="Longcore J.E."/>
            <person name="James T.Y."/>
        </authorList>
    </citation>
    <scope>NUCLEOTIDE SEQUENCE</scope>
    <source>
        <strain evidence="4">JEL0513</strain>
    </source>
</reference>
<name>A0AAD5TCQ8_9FUNG</name>
<accession>A0AAD5TCQ8</accession>
<evidence type="ECO:0000313" key="4">
    <source>
        <dbReference type="EMBL" id="KAJ3134687.1"/>
    </source>
</evidence>
<keyword evidence="5" id="KW-1185">Reference proteome</keyword>
<dbReference type="SUPFAM" id="SSF54518">
    <property type="entry name" value="Tubby C-terminal domain-like"/>
    <property type="match status" value="1"/>
</dbReference>
<feature type="compositionally biased region" description="Basic and acidic residues" evidence="2">
    <location>
        <begin position="100"/>
        <end position="116"/>
    </location>
</feature>
<feature type="compositionally biased region" description="Low complexity" evidence="2">
    <location>
        <begin position="233"/>
        <end position="244"/>
    </location>
</feature>
<dbReference type="PRINTS" id="PR01573">
    <property type="entry name" value="SUPERTUBBY"/>
</dbReference>
<feature type="compositionally biased region" description="Low complexity" evidence="2">
    <location>
        <begin position="172"/>
        <end position="196"/>
    </location>
</feature>
<comment type="similarity">
    <text evidence="1">Belongs to the TUB family.</text>
</comment>
<feature type="domain" description="Tubby C-terminal" evidence="3">
    <location>
        <begin position="246"/>
        <end position="464"/>
    </location>
</feature>
<dbReference type="EMBL" id="JADGJH010000185">
    <property type="protein sequence ID" value="KAJ3134687.1"/>
    <property type="molecule type" value="Genomic_DNA"/>
</dbReference>